<dbReference type="CDD" id="cd00165">
    <property type="entry name" value="S4"/>
    <property type="match status" value="1"/>
</dbReference>
<dbReference type="PROSITE" id="PS50889">
    <property type="entry name" value="S4"/>
    <property type="match status" value="1"/>
</dbReference>
<dbReference type="InterPro" id="IPR006145">
    <property type="entry name" value="PsdUridine_synth_RsuA/RluA"/>
</dbReference>
<dbReference type="InterPro" id="IPR050343">
    <property type="entry name" value="RsuA_PseudoU_synthase"/>
</dbReference>
<organism evidence="7 12">
    <name type="scientific">Halanaerobium congolense</name>
    <dbReference type="NCBI Taxonomy" id="54121"/>
    <lineage>
        <taxon>Bacteria</taxon>
        <taxon>Bacillati</taxon>
        <taxon>Bacillota</taxon>
        <taxon>Clostridia</taxon>
        <taxon>Halanaerobiales</taxon>
        <taxon>Halanaerobiaceae</taxon>
        <taxon>Halanaerobium</taxon>
    </lineage>
</organism>
<gene>
    <name evidence="9" type="ORF">BY453_10424</name>
    <name evidence="7" type="ORF">SAMN04488597_101252</name>
    <name evidence="8" type="ORF">SAMN04515654_10126</name>
</gene>
<dbReference type="AlphaFoldDB" id="A0A1G6I2S0"/>
<dbReference type="PROSITE" id="PS01149">
    <property type="entry name" value="PSI_RSU"/>
    <property type="match status" value="1"/>
</dbReference>
<evidence type="ECO:0000256" key="1">
    <source>
        <dbReference type="ARBA" id="ARBA00008348"/>
    </source>
</evidence>
<dbReference type="EMBL" id="FMYT01000001">
    <property type="protein sequence ID" value="SDC00827.1"/>
    <property type="molecule type" value="Genomic_DNA"/>
</dbReference>
<dbReference type="CDD" id="cd02870">
    <property type="entry name" value="PseudoU_synth_RsuA_like"/>
    <property type="match status" value="1"/>
</dbReference>
<dbReference type="SMART" id="SM00363">
    <property type="entry name" value="S4"/>
    <property type="match status" value="1"/>
</dbReference>
<proteinExistence type="inferred from homology"/>
<dbReference type="InterPro" id="IPR042092">
    <property type="entry name" value="PsdUridine_s_RsuA/RluB/E/F_cat"/>
</dbReference>
<dbReference type="EC" id="5.4.99.-" evidence="5"/>
<dbReference type="Proteomes" id="UP000324896">
    <property type="component" value="Unassembled WGS sequence"/>
</dbReference>
<reference evidence="8 10" key="1">
    <citation type="submission" date="2016-10" db="EMBL/GenBank/DDBJ databases">
        <authorList>
            <person name="de Groot N.N."/>
        </authorList>
    </citation>
    <scope>NUCLEOTIDE SEQUENCE [LARGE SCALE GENOMIC DNA]</scope>
    <source>
        <strain evidence="8 10">WG7</strain>
    </source>
</reference>
<dbReference type="InterPro" id="IPR036986">
    <property type="entry name" value="S4_RNA-bd_sf"/>
</dbReference>
<keyword evidence="2 4" id="KW-0694">RNA-binding</keyword>
<accession>A0A1G6I2S0</accession>
<evidence type="ECO:0000313" key="7">
    <source>
        <dbReference type="EMBL" id="SDC00827.1"/>
    </source>
</evidence>
<evidence type="ECO:0000256" key="3">
    <source>
        <dbReference type="ARBA" id="ARBA00023235"/>
    </source>
</evidence>
<dbReference type="Pfam" id="PF01479">
    <property type="entry name" value="S4"/>
    <property type="match status" value="1"/>
</dbReference>
<dbReference type="InterPro" id="IPR000748">
    <property type="entry name" value="PsdUridine_synth_RsuA/RluB/E/F"/>
</dbReference>
<feature type="domain" description="RNA-binding S4" evidence="6">
    <location>
        <begin position="2"/>
        <end position="65"/>
    </location>
</feature>
<dbReference type="RefSeq" id="WP_089716684.1">
    <property type="nucleotide sequence ID" value="NZ_FMYT01000001.1"/>
</dbReference>
<dbReference type="GO" id="GO:0120159">
    <property type="term" value="F:rRNA pseudouridine synthase activity"/>
    <property type="evidence" value="ECO:0007669"/>
    <property type="project" value="UniProtKB-ARBA"/>
</dbReference>
<dbReference type="InterPro" id="IPR018496">
    <property type="entry name" value="PsdUridine_synth_RsuA/RluB_CS"/>
</dbReference>
<evidence type="ECO:0000256" key="5">
    <source>
        <dbReference type="RuleBase" id="RU003887"/>
    </source>
</evidence>
<evidence type="ECO:0000256" key="4">
    <source>
        <dbReference type="PROSITE-ProRule" id="PRU00182"/>
    </source>
</evidence>
<dbReference type="FunFam" id="3.10.290.10:FF:000003">
    <property type="entry name" value="Pseudouridine synthase"/>
    <property type="match status" value="1"/>
</dbReference>
<evidence type="ECO:0000259" key="6">
    <source>
        <dbReference type="SMART" id="SM00363"/>
    </source>
</evidence>
<dbReference type="InterPro" id="IPR002942">
    <property type="entry name" value="S4_RNA-bd"/>
</dbReference>
<evidence type="ECO:0000313" key="10">
    <source>
        <dbReference type="Proteomes" id="UP000198945"/>
    </source>
</evidence>
<dbReference type="SUPFAM" id="SSF55120">
    <property type="entry name" value="Pseudouridine synthase"/>
    <property type="match status" value="1"/>
</dbReference>
<dbReference type="EMBL" id="FNEH01000001">
    <property type="protein sequence ID" value="SDI03179.1"/>
    <property type="molecule type" value="Genomic_DNA"/>
</dbReference>
<dbReference type="GO" id="GO:0000455">
    <property type="term" value="P:enzyme-directed rRNA pseudouridine synthesis"/>
    <property type="evidence" value="ECO:0007669"/>
    <property type="project" value="UniProtKB-ARBA"/>
</dbReference>
<dbReference type="PANTHER" id="PTHR47683">
    <property type="entry name" value="PSEUDOURIDINE SYNTHASE FAMILY PROTEIN-RELATED"/>
    <property type="match status" value="1"/>
</dbReference>
<dbReference type="EMBL" id="SOAA01000004">
    <property type="protein sequence ID" value="TDS33639.1"/>
    <property type="molecule type" value="Genomic_DNA"/>
</dbReference>
<dbReference type="FunFam" id="3.30.70.1560:FF:000001">
    <property type="entry name" value="Pseudouridine synthase"/>
    <property type="match status" value="1"/>
</dbReference>
<dbReference type="Gene3D" id="3.30.70.580">
    <property type="entry name" value="Pseudouridine synthase I, catalytic domain, N-terminal subdomain"/>
    <property type="match status" value="1"/>
</dbReference>
<reference evidence="7 12" key="2">
    <citation type="submission" date="2016-10" db="EMBL/GenBank/DDBJ databases">
        <authorList>
            <person name="Varghese N."/>
            <person name="Submissions S."/>
        </authorList>
    </citation>
    <scope>NUCLEOTIDE SEQUENCE [LARGE SCALE GENOMIC DNA]</scope>
    <source>
        <strain evidence="7 12">WG10</strain>
    </source>
</reference>
<dbReference type="Proteomes" id="UP000198945">
    <property type="component" value="Unassembled WGS sequence"/>
</dbReference>
<dbReference type="Gene3D" id="3.10.290.10">
    <property type="entry name" value="RNA-binding S4 domain"/>
    <property type="match status" value="1"/>
</dbReference>
<dbReference type="NCBIfam" id="TIGR00093">
    <property type="entry name" value="pseudouridine synthase"/>
    <property type="match status" value="1"/>
</dbReference>
<dbReference type="Proteomes" id="UP000295758">
    <property type="component" value="Unassembled WGS sequence"/>
</dbReference>
<sequence length="236" mass="26844">MERLQKVMAHAGVASRRKSEEIIAEGRVKVNGKVVTEMGFKVDPEKDEIIVDEEIISEEKKRYILLNKPEGYITTVSDPEGRPTVMDLIPDLKQRLYPAGRLDYDSSGLLIMTNDGDLTYKLTHPKKEVDKKYKVLAQGEVCQEDFEKFEAGMVIDGQKTAPAEISNINYKGDKTEFEIVIHEGRNRQVRRMCRIAGFSVISLQRIGFAFLTLDGVKEGDFRYLSDQEVVRLKKLA</sequence>
<dbReference type="SUPFAM" id="SSF55174">
    <property type="entry name" value="Alpha-L RNA-binding motif"/>
    <property type="match status" value="1"/>
</dbReference>
<keyword evidence="3 5" id="KW-0413">Isomerase</keyword>
<dbReference type="GO" id="GO:0005829">
    <property type="term" value="C:cytosol"/>
    <property type="evidence" value="ECO:0007669"/>
    <property type="project" value="UniProtKB-ARBA"/>
</dbReference>
<protein>
    <recommendedName>
        <fullName evidence="5">Pseudouridine synthase</fullName>
        <ecNumber evidence="5">5.4.99.-</ecNumber>
    </recommendedName>
</protein>
<name>A0A1G6I2S0_9FIRM</name>
<dbReference type="GO" id="GO:0003723">
    <property type="term" value="F:RNA binding"/>
    <property type="evidence" value="ECO:0007669"/>
    <property type="project" value="UniProtKB-KW"/>
</dbReference>
<dbReference type="InterPro" id="IPR020094">
    <property type="entry name" value="TruA/RsuA/RluB/E/F_N"/>
</dbReference>
<evidence type="ECO:0000313" key="12">
    <source>
        <dbReference type="Proteomes" id="UP000324896"/>
    </source>
</evidence>
<dbReference type="InterPro" id="IPR020103">
    <property type="entry name" value="PsdUridine_synth_cat_dom_sf"/>
</dbReference>
<dbReference type="Pfam" id="PF00849">
    <property type="entry name" value="PseudoU_synth_2"/>
    <property type="match status" value="1"/>
</dbReference>
<evidence type="ECO:0000313" key="8">
    <source>
        <dbReference type="EMBL" id="SDI03179.1"/>
    </source>
</evidence>
<dbReference type="PANTHER" id="PTHR47683:SF2">
    <property type="entry name" value="RNA-BINDING S4 DOMAIN-CONTAINING PROTEIN"/>
    <property type="match status" value="1"/>
</dbReference>
<evidence type="ECO:0000313" key="9">
    <source>
        <dbReference type="EMBL" id="TDS33639.1"/>
    </source>
</evidence>
<evidence type="ECO:0000256" key="2">
    <source>
        <dbReference type="ARBA" id="ARBA00022884"/>
    </source>
</evidence>
<dbReference type="Gene3D" id="3.30.70.1560">
    <property type="entry name" value="Alpha-L RNA-binding motif"/>
    <property type="match status" value="1"/>
</dbReference>
<comment type="similarity">
    <text evidence="1 5">Belongs to the pseudouridine synthase RsuA family.</text>
</comment>
<reference evidence="9 11" key="3">
    <citation type="submission" date="2019-03" db="EMBL/GenBank/DDBJ databases">
        <title>Deep subsurface shale carbon reservoir microbial communities from Ohio and West Virginia, USA.</title>
        <authorList>
            <person name="Wrighton K."/>
        </authorList>
    </citation>
    <scope>NUCLEOTIDE SEQUENCE [LARGE SCALE GENOMIC DNA]</scope>
    <source>
        <strain evidence="9 11">UTICA-S4D12</strain>
    </source>
</reference>
<evidence type="ECO:0000313" key="11">
    <source>
        <dbReference type="Proteomes" id="UP000295758"/>
    </source>
</evidence>